<reference evidence="6 7" key="1">
    <citation type="submission" date="2023-06" db="EMBL/GenBank/DDBJ databases">
        <authorList>
            <person name="Oyuntsetseg B."/>
            <person name="Kim S.B."/>
        </authorList>
    </citation>
    <scope>NUCLEOTIDE SEQUENCE [LARGE SCALE GENOMIC DNA]</scope>
    <source>
        <strain evidence="6 7">2-15</strain>
    </source>
</reference>
<proteinExistence type="inferred from homology"/>
<evidence type="ECO:0000259" key="5">
    <source>
        <dbReference type="Pfam" id="PF01951"/>
    </source>
</evidence>
<comment type="similarity">
    <text evidence="1">Belongs to the archease family.</text>
</comment>
<dbReference type="GO" id="GO:0046872">
    <property type="term" value="F:metal ion binding"/>
    <property type="evidence" value="ECO:0007669"/>
    <property type="project" value="UniProtKB-KW"/>
</dbReference>
<evidence type="ECO:0000313" key="7">
    <source>
        <dbReference type="Proteomes" id="UP001236014"/>
    </source>
</evidence>
<organism evidence="6 7">
    <name type="scientific">Amycolatopsis carbonis</name>
    <dbReference type="NCBI Taxonomy" id="715471"/>
    <lineage>
        <taxon>Bacteria</taxon>
        <taxon>Bacillati</taxon>
        <taxon>Actinomycetota</taxon>
        <taxon>Actinomycetes</taxon>
        <taxon>Pseudonocardiales</taxon>
        <taxon>Pseudonocardiaceae</taxon>
        <taxon>Amycolatopsis</taxon>
    </lineage>
</organism>
<evidence type="ECO:0000256" key="4">
    <source>
        <dbReference type="ARBA" id="ARBA00022837"/>
    </source>
</evidence>
<keyword evidence="3" id="KW-0479">Metal-binding</keyword>
<keyword evidence="2" id="KW-0819">tRNA processing</keyword>
<protein>
    <submittedName>
        <fullName evidence="6">Archease</fullName>
    </submittedName>
</protein>
<evidence type="ECO:0000256" key="1">
    <source>
        <dbReference type="ARBA" id="ARBA00007963"/>
    </source>
</evidence>
<accession>A0A9Y2MVF7</accession>
<dbReference type="EMBL" id="CP127294">
    <property type="protein sequence ID" value="WIX76677.1"/>
    <property type="molecule type" value="Genomic_DNA"/>
</dbReference>
<keyword evidence="4" id="KW-0106">Calcium</keyword>
<dbReference type="Pfam" id="PF01951">
    <property type="entry name" value="Archease"/>
    <property type="match status" value="1"/>
</dbReference>
<name>A0A9Y2MVF7_9PSEU</name>
<keyword evidence="7" id="KW-1185">Reference proteome</keyword>
<dbReference type="Gene3D" id="3.55.10.10">
    <property type="entry name" value="Archease domain"/>
    <property type="match status" value="1"/>
</dbReference>
<dbReference type="RefSeq" id="WP_285967425.1">
    <property type="nucleotide sequence ID" value="NZ_CP127294.1"/>
</dbReference>
<evidence type="ECO:0000256" key="3">
    <source>
        <dbReference type="ARBA" id="ARBA00022723"/>
    </source>
</evidence>
<dbReference type="InterPro" id="IPR036820">
    <property type="entry name" value="Archease_dom_sf"/>
</dbReference>
<dbReference type="KEGG" id="acab:QRX50_35265"/>
<dbReference type="Proteomes" id="UP001236014">
    <property type="component" value="Chromosome"/>
</dbReference>
<evidence type="ECO:0000256" key="2">
    <source>
        <dbReference type="ARBA" id="ARBA00022694"/>
    </source>
</evidence>
<feature type="domain" description="Archease" evidence="5">
    <location>
        <begin position="21"/>
        <end position="150"/>
    </location>
</feature>
<evidence type="ECO:0000313" key="6">
    <source>
        <dbReference type="EMBL" id="WIX76677.1"/>
    </source>
</evidence>
<dbReference type="AlphaFoldDB" id="A0A9Y2MVF7"/>
<dbReference type="GO" id="GO:0008033">
    <property type="term" value="P:tRNA processing"/>
    <property type="evidence" value="ECO:0007669"/>
    <property type="project" value="UniProtKB-KW"/>
</dbReference>
<dbReference type="SUPFAM" id="SSF69819">
    <property type="entry name" value="MTH1598-like"/>
    <property type="match status" value="1"/>
</dbReference>
<sequence length="150" mass="16023">MGRSGQGPVLKQNARGARRVVHDADLRIEAWGPTREACLAEAVRALVESFVRARPTGVCAAWWFEAGGSTGGSVLVALLDGVVAMMRTRSRIPVTVEGVVVDGSMVGLRCQITDLGAVIPAGAIPKGVSRREVRCERTERGWRCAARIDV</sequence>
<dbReference type="InterPro" id="IPR023572">
    <property type="entry name" value="Archease_dom"/>
</dbReference>
<gene>
    <name evidence="6" type="ORF">QRX50_35265</name>
</gene>